<dbReference type="OrthoDB" id="10389247at2759"/>
<reference evidence="1" key="1">
    <citation type="submission" date="2021-03" db="EMBL/GenBank/DDBJ databases">
        <authorList>
            <person name="Tagirdzhanova G."/>
        </authorList>
    </citation>
    <scope>NUCLEOTIDE SEQUENCE</scope>
</reference>
<name>A0A8H3ISX8_9LECA</name>
<dbReference type="AlphaFoldDB" id="A0A8H3ISX8"/>
<gene>
    <name evidence="1" type="ORF">IMSHALPRED_008235</name>
</gene>
<proteinExistence type="predicted"/>
<dbReference type="EMBL" id="CAJPDT010000058">
    <property type="protein sequence ID" value="CAF9930623.1"/>
    <property type="molecule type" value="Genomic_DNA"/>
</dbReference>
<sequence>MAPSKYRWPDHWYHDPGHIHCIVPNCGFITLSLAAEAQWHELVNHCADEMNNEHELLKKILYQSCCAIDECDHPAFGAGITQRARELFAHGSAYMSDICSFVRLAREGRIVSGVGRNPEPDCERLAFLRMLEKMLARPVETVKLLYQKNGYHNIHQQNPENMGRILTADPLRQQGEEPPIWWPIRSEHFLWLCRPDPSNPADDGWRAIWTDLREDYANGRI</sequence>
<accession>A0A8H3ISX8</accession>
<protein>
    <submittedName>
        <fullName evidence="1">Uncharacterized protein</fullName>
    </submittedName>
</protein>
<evidence type="ECO:0000313" key="1">
    <source>
        <dbReference type="EMBL" id="CAF9930623.1"/>
    </source>
</evidence>
<dbReference type="Proteomes" id="UP000664534">
    <property type="component" value="Unassembled WGS sequence"/>
</dbReference>
<comment type="caution">
    <text evidence="1">The sequence shown here is derived from an EMBL/GenBank/DDBJ whole genome shotgun (WGS) entry which is preliminary data.</text>
</comment>
<organism evidence="1 2">
    <name type="scientific">Imshaugia aleurites</name>
    <dbReference type="NCBI Taxonomy" id="172621"/>
    <lineage>
        <taxon>Eukaryota</taxon>
        <taxon>Fungi</taxon>
        <taxon>Dikarya</taxon>
        <taxon>Ascomycota</taxon>
        <taxon>Pezizomycotina</taxon>
        <taxon>Lecanoromycetes</taxon>
        <taxon>OSLEUM clade</taxon>
        <taxon>Lecanoromycetidae</taxon>
        <taxon>Lecanorales</taxon>
        <taxon>Lecanorineae</taxon>
        <taxon>Parmeliaceae</taxon>
        <taxon>Imshaugia</taxon>
    </lineage>
</organism>
<keyword evidence="2" id="KW-1185">Reference proteome</keyword>
<evidence type="ECO:0000313" key="2">
    <source>
        <dbReference type="Proteomes" id="UP000664534"/>
    </source>
</evidence>